<dbReference type="InterPro" id="IPR008546">
    <property type="entry name" value="VAN3-bd-like_auxin_canal"/>
</dbReference>
<organism evidence="5 6">
    <name type="scientific">Escallonia herrerae</name>
    <dbReference type="NCBI Taxonomy" id="1293975"/>
    <lineage>
        <taxon>Eukaryota</taxon>
        <taxon>Viridiplantae</taxon>
        <taxon>Streptophyta</taxon>
        <taxon>Embryophyta</taxon>
        <taxon>Tracheophyta</taxon>
        <taxon>Spermatophyta</taxon>
        <taxon>Magnoliopsida</taxon>
        <taxon>eudicotyledons</taxon>
        <taxon>Gunneridae</taxon>
        <taxon>Pentapetalae</taxon>
        <taxon>asterids</taxon>
        <taxon>campanulids</taxon>
        <taxon>Escalloniales</taxon>
        <taxon>Escalloniaceae</taxon>
        <taxon>Escallonia</taxon>
    </lineage>
</organism>
<feature type="transmembrane region" description="Helical" evidence="2">
    <location>
        <begin position="492"/>
        <end position="511"/>
    </location>
</feature>
<keyword evidence="6" id="KW-1185">Reference proteome</keyword>
<protein>
    <recommendedName>
        <fullName evidence="7">GBF-interacting protein 1 N-terminal domain-containing protein</fullName>
    </recommendedName>
</protein>
<sequence length="845" mass="91385">MGGKSHGGAAAAAIPTGCRETVEGMKEIVDCSEQEIYSMLKECNMDPNDAVQRLLSQDTFHEVKRKRERRKEINDAQETVCRRNGSASTLGGRDGSEYNASSNKWENGSFVPSVALSSAYRVEENNLPQQTPSDSSAASNWIQKRGTGQAISSSVKPSGHPRACFGTPGHVSMADVVKMGGPHGKAASILSLPSDTAPFDAAAQNLANMDTQVSAPLEEAKMTSEPGSTVSRTVSDNEWPSASGLPVLDESIASETEVAVKTNFPSGRTNQSISWQSNGGHIFKTDVDMGNPNTERIGSVPTSSRETIVDGNGSSSYFSSDSYQAFSSCGSYRHEEALRGAATLKARALKEVWDIAAVIPVEKGARVGGGGGGGSKGGSNGSLNGSFSGAGGCSRFVFQNHTAPFTDVCEAVSLAAADMKQVTLQEELVIHPEKDACVLVIPDHLKVSSADCSRLSFGTYRSATGSSFEPLGSGFQTNESSVGRLGARHVPFFHMALIFLYLIIISVNILLCSRIECNDYEDHHLISLSGAHRAAVNGGNPELPLSPTPDFQDHSNLEAANGHYYMFSSYLSDYKLENSEKPNSAVSCAREKQQMRNRSPFPGEMNTISNCLPGELMASAIHPVEESDVPFLPSLAKESIFSKHTSVRSPMSAFSVPEVLKPTGAVSRPLRTPQVLPHTPVPQHLRVNRSAQSSLASARRGDMFGYSSLPQDVTLSQARQLSNSYHRYLAAVQNGVKNYNLPQYENLSSLPQYADNTYGYDGSRQGFLQRPFSYPESTSFVYDDFSRSRYDDRNVYQNDSPGLWVHGAVSRTIPAVPDSMNNLQGRNQPLARYQQGLRDLQHYGY</sequence>
<evidence type="ECO:0000313" key="5">
    <source>
        <dbReference type="EMBL" id="KAK3008980.1"/>
    </source>
</evidence>
<dbReference type="SUPFAM" id="SSF46934">
    <property type="entry name" value="UBA-like"/>
    <property type="match status" value="1"/>
</dbReference>
<keyword evidence="2" id="KW-0472">Membrane</keyword>
<dbReference type="Proteomes" id="UP001188597">
    <property type="component" value="Unassembled WGS sequence"/>
</dbReference>
<dbReference type="AlphaFoldDB" id="A0AA88VHQ4"/>
<dbReference type="Pfam" id="PF06972">
    <property type="entry name" value="GIP1_N"/>
    <property type="match status" value="1"/>
</dbReference>
<evidence type="ECO:0000259" key="3">
    <source>
        <dbReference type="Pfam" id="PF05703"/>
    </source>
</evidence>
<evidence type="ECO:0000256" key="1">
    <source>
        <dbReference type="SAM" id="MobiDB-lite"/>
    </source>
</evidence>
<proteinExistence type="predicted"/>
<reference evidence="5" key="1">
    <citation type="submission" date="2022-12" db="EMBL/GenBank/DDBJ databases">
        <title>Draft genome assemblies for two species of Escallonia (Escalloniales).</title>
        <authorList>
            <person name="Chanderbali A."/>
            <person name="Dervinis C."/>
            <person name="Anghel I."/>
            <person name="Soltis D."/>
            <person name="Soltis P."/>
            <person name="Zapata F."/>
        </authorList>
    </citation>
    <scope>NUCLEOTIDE SEQUENCE</scope>
    <source>
        <strain evidence="5">UCBG64.0493</strain>
        <tissue evidence="5">Leaf</tissue>
    </source>
</reference>
<gene>
    <name evidence="5" type="ORF">RJ639_013478</name>
</gene>
<evidence type="ECO:0000259" key="4">
    <source>
        <dbReference type="Pfam" id="PF06972"/>
    </source>
</evidence>
<dbReference type="PANTHER" id="PTHR46445">
    <property type="entry name" value="RNA POLYMERASE II DEGRADATION FACTOR-LIKE PROTEIN (DUF1296)"/>
    <property type="match status" value="1"/>
</dbReference>
<feature type="region of interest" description="Disordered" evidence="1">
    <location>
        <begin position="215"/>
        <end position="244"/>
    </location>
</feature>
<dbReference type="InterPro" id="IPR009060">
    <property type="entry name" value="UBA-like_sf"/>
</dbReference>
<keyword evidence="2" id="KW-0812">Transmembrane</keyword>
<dbReference type="EMBL" id="JAVXUP010001695">
    <property type="protein sequence ID" value="KAK3008980.1"/>
    <property type="molecule type" value="Genomic_DNA"/>
</dbReference>
<feature type="region of interest" description="Disordered" evidence="1">
    <location>
        <begin position="284"/>
        <end position="307"/>
    </location>
</feature>
<name>A0AA88VHQ4_9ASTE</name>
<feature type="region of interest" description="Disordered" evidence="1">
    <location>
        <begin position="146"/>
        <end position="167"/>
    </location>
</feature>
<accession>A0AA88VHQ4</accession>
<dbReference type="PANTHER" id="PTHR46445:SF7">
    <property type="entry name" value="GBF-INTERACTING PROTEIN 1 N-TERMINAL DOMAIN-CONTAINING PROTEIN"/>
    <property type="match status" value="1"/>
</dbReference>
<dbReference type="InterPro" id="IPR009719">
    <property type="entry name" value="GIP1_N"/>
</dbReference>
<feature type="compositionally biased region" description="Polar residues" evidence="1">
    <location>
        <begin position="291"/>
        <end position="306"/>
    </location>
</feature>
<dbReference type="Pfam" id="PF05703">
    <property type="entry name" value="Auxin_canalis"/>
    <property type="match status" value="1"/>
</dbReference>
<evidence type="ECO:0008006" key="7">
    <source>
        <dbReference type="Google" id="ProtNLM"/>
    </source>
</evidence>
<feature type="compositionally biased region" description="Polar residues" evidence="1">
    <location>
        <begin position="225"/>
        <end position="240"/>
    </location>
</feature>
<feature type="region of interest" description="Disordered" evidence="1">
    <location>
        <begin position="66"/>
        <end position="104"/>
    </location>
</feature>
<feature type="domain" description="VAN3-binding protein-like auxin canalisation" evidence="3">
    <location>
        <begin position="337"/>
        <end position="364"/>
    </location>
</feature>
<evidence type="ECO:0000256" key="2">
    <source>
        <dbReference type="SAM" id="Phobius"/>
    </source>
</evidence>
<comment type="caution">
    <text evidence="5">The sequence shown here is derived from an EMBL/GenBank/DDBJ whole genome shotgun (WGS) entry which is preliminary data.</text>
</comment>
<feature type="domain" description="GBF-interacting protein 1 N-terminal" evidence="4">
    <location>
        <begin position="14"/>
        <end position="72"/>
    </location>
</feature>
<evidence type="ECO:0000313" key="6">
    <source>
        <dbReference type="Proteomes" id="UP001188597"/>
    </source>
</evidence>
<keyword evidence="2" id="KW-1133">Transmembrane helix</keyword>